<accession>A0A1B6PI25</accession>
<reference evidence="3" key="2">
    <citation type="journal article" date="2018" name="Plant J.">
        <title>The Sorghum bicolor reference genome: improved assembly, gene annotations, a transcriptome atlas, and signatures of genome organization.</title>
        <authorList>
            <person name="McCormick R.F."/>
            <person name="Truong S.K."/>
            <person name="Sreedasyam A."/>
            <person name="Jenkins J."/>
            <person name="Shu S."/>
            <person name="Sims D."/>
            <person name="Kennedy M."/>
            <person name="Amirebrahimi M."/>
            <person name="Weers B.D."/>
            <person name="McKinley B."/>
            <person name="Mattison A."/>
            <person name="Morishige D.T."/>
            <person name="Grimwood J."/>
            <person name="Schmutz J."/>
            <person name="Mullet J.E."/>
        </authorList>
    </citation>
    <scope>NUCLEOTIDE SEQUENCE [LARGE SCALE GENOMIC DNA]</scope>
    <source>
        <strain evidence="3">cv. BTx623</strain>
    </source>
</reference>
<dbReference type="InParanoid" id="A0A1B6PI25"/>
<evidence type="ECO:0000313" key="2">
    <source>
        <dbReference type="EMBL" id="KXG25235.1"/>
    </source>
</evidence>
<dbReference type="Proteomes" id="UP000000768">
    <property type="component" value="Chromosome 7"/>
</dbReference>
<dbReference type="Gramene" id="KXG25235">
    <property type="protein sequence ID" value="KXG25235"/>
    <property type="gene ID" value="SORBI_3007G141300"/>
</dbReference>
<organism evidence="2 3">
    <name type="scientific">Sorghum bicolor</name>
    <name type="common">Sorghum</name>
    <name type="synonym">Sorghum vulgare</name>
    <dbReference type="NCBI Taxonomy" id="4558"/>
    <lineage>
        <taxon>Eukaryota</taxon>
        <taxon>Viridiplantae</taxon>
        <taxon>Streptophyta</taxon>
        <taxon>Embryophyta</taxon>
        <taxon>Tracheophyta</taxon>
        <taxon>Spermatophyta</taxon>
        <taxon>Magnoliopsida</taxon>
        <taxon>Liliopsida</taxon>
        <taxon>Poales</taxon>
        <taxon>Poaceae</taxon>
        <taxon>PACMAD clade</taxon>
        <taxon>Panicoideae</taxon>
        <taxon>Andropogonodae</taxon>
        <taxon>Andropogoneae</taxon>
        <taxon>Sorghinae</taxon>
        <taxon>Sorghum</taxon>
    </lineage>
</organism>
<evidence type="ECO:0000313" key="3">
    <source>
        <dbReference type="Proteomes" id="UP000000768"/>
    </source>
</evidence>
<protein>
    <submittedName>
        <fullName evidence="2">Uncharacterized protein</fullName>
    </submittedName>
</protein>
<keyword evidence="3" id="KW-1185">Reference proteome</keyword>
<feature type="region of interest" description="Disordered" evidence="1">
    <location>
        <begin position="27"/>
        <end position="50"/>
    </location>
</feature>
<sequence>MHELASLETGAPPGEGEGEVVGGVEWSPPASSRSVPLRPTCGQGAASGDRKGVAPWAHGLGAARYWSRSRPVRAALGAAAPAVPCRRRAPGRPARANEWLSDPSSPAARCWSVWCARAFGKGVPVPRRPSRPRRGARRGCCAGGRPLCAYQTRRPPASQPQPGSTCEVSGRATCIVGRLTASALHVCM</sequence>
<gene>
    <name evidence="2" type="ORF">SORBI_3007G141300</name>
</gene>
<dbReference type="AlphaFoldDB" id="A0A1B6PI25"/>
<evidence type="ECO:0000256" key="1">
    <source>
        <dbReference type="SAM" id="MobiDB-lite"/>
    </source>
</evidence>
<reference evidence="2 3" key="1">
    <citation type="journal article" date="2009" name="Nature">
        <title>The Sorghum bicolor genome and the diversification of grasses.</title>
        <authorList>
            <person name="Paterson A.H."/>
            <person name="Bowers J.E."/>
            <person name="Bruggmann R."/>
            <person name="Dubchak I."/>
            <person name="Grimwood J."/>
            <person name="Gundlach H."/>
            <person name="Haberer G."/>
            <person name="Hellsten U."/>
            <person name="Mitros T."/>
            <person name="Poliakov A."/>
            <person name="Schmutz J."/>
            <person name="Spannagl M."/>
            <person name="Tang H."/>
            <person name="Wang X."/>
            <person name="Wicker T."/>
            <person name="Bharti A.K."/>
            <person name="Chapman J."/>
            <person name="Feltus F.A."/>
            <person name="Gowik U."/>
            <person name="Grigoriev I.V."/>
            <person name="Lyons E."/>
            <person name="Maher C.A."/>
            <person name="Martis M."/>
            <person name="Narechania A."/>
            <person name="Otillar R.P."/>
            <person name="Penning B.W."/>
            <person name="Salamov A.A."/>
            <person name="Wang Y."/>
            <person name="Zhang L."/>
            <person name="Carpita N.C."/>
            <person name="Freeling M."/>
            <person name="Gingle A.R."/>
            <person name="Hash C.T."/>
            <person name="Keller B."/>
            <person name="Klein P."/>
            <person name="Kresovich S."/>
            <person name="McCann M.C."/>
            <person name="Ming R."/>
            <person name="Peterson D.G."/>
            <person name="Mehboob-ur-Rahman"/>
            <person name="Ware D."/>
            <person name="Westhoff P."/>
            <person name="Mayer K.F."/>
            <person name="Messing J."/>
            <person name="Rokhsar D.S."/>
        </authorList>
    </citation>
    <scope>NUCLEOTIDE SEQUENCE [LARGE SCALE GENOMIC DNA]</scope>
    <source>
        <strain evidence="3">cv. BTx623</strain>
    </source>
</reference>
<dbReference type="EMBL" id="CM000766">
    <property type="protein sequence ID" value="KXG25235.1"/>
    <property type="molecule type" value="Genomic_DNA"/>
</dbReference>
<proteinExistence type="predicted"/>
<name>A0A1B6PI25_SORBI</name>